<organism evidence="4 5">
    <name type="scientific">Pelagibacterium luteolum</name>
    <dbReference type="NCBI Taxonomy" id="440168"/>
    <lineage>
        <taxon>Bacteria</taxon>
        <taxon>Pseudomonadati</taxon>
        <taxon>Pseudomonadota</taxon>
        <taxon>Alphaproteobacteria</taxon>
        <taxon>Hyphomicrobiales</taxon>
        <taxon>Devosiaceae</taxon>
        <taxon>Pelagibacterium</taxon>
    </lineage>
</organism>
<dbReference type="Pfam" id="PF00571">
    <property type="entry name" value="CBS"/>
    <property type="match status" value="2"/>
</dbReference>
<evidence type="ECO:0000259" key="3">
    <source>
        <dbReference type="PROSITE" id="PS51371"/>
    </source>
</evidence>
<dbReference type="AlphaFoldDB" id="A0A1G7XM79"/>
<dbReference type="SUPFAM" id="SSF54631">
    <property type="entry name" value="CBS-domain pair"/>
    <property type="match status" value="1"/>
</dbReference>
<dbReference type="InterPro" id="IPR051462">
    <property type="entry name" value="CBS_domain-containing"/>
</dbReference>
<evidence type="ECO:0000256" key="1">
    <source>
        <dbReference type="ARBA" id="ARBA00022737"/>
    </source>
</evidence>
<accession>A0A1G7XM79</accession>
<name>A0A1G7XM79_9HYPH</name>
<dbReference type="Gene3D" id="3.10.580.10">
    <property type="entry name" value="CBS-domain"/>
    <property type="match status" value="1"/>
</dbReference>
<dbReference type="CDD" id="cd02205">
    <property type="entry name" value="CBS_pair_SF"/>
    <property type="match status" value="1"/>
</dbReference>
<evidence type="ECO:0000313" key="5">
    <source>
        <dbReference type="Proteomes" id="UP000199495"/>
    </source>
</evidence>
<keyword evidence="1" id="KW-0677">Repeat</keyword>
<dbReference type="InterPro" id="IPR046342">
    <property type="entry name" value="CBS_dom_sf"/>
</dbReference>
<feature type="domain" description="CBS" evidence="3">
    <location>
        <begin position="75"/>
        <end position="132"/>
    </location>
</feature>
<reference evidence="4 5" key="1">
    <citation type="submission" date="2016-10" db="EMBL/GenBank/DDBJ databases">
        <authorList>
            <person name="de Groot N.N."/>
        </authorList>
    </citation>
    <scope>NUCLEOTIDE SEQUENCE [LARGE SCALE GENOMIC DNA]</scope>
    <source>
        <strain evidence="4 5">CGMCC 1.10267</strain>
    </source>
</reference>
<proteinExistence type="predicted"/>
<dbReference type="STRING" id="440168.SAMN04487974_1106"/>
<keyword evidence="2" id="KW-0129">CBS domain</keyword>
<dbReference type="InterPro" id="IPR000644">
    <property type="entry name" value="CBS_dom"/>
</dbReference>
<dbReference type="RefSeq" id="WP_090597445.1">
    <property type="nucleotide sequence ID" value="NZ_FNCS01000010.1"/>
</dbReference>
<dbReference type="SMART" id="SM00116">
    <property type="entry name" value="CBS"/>
    <property type="match status" value="2"/>
</dbReference>
<dbReference type="EMBL" id="FNCS01000010">
    <property type="protein sequence ID" value="SDG85348.1"/>
    <property type="molecule type" value="Genomic_DNA"/>
</dbReference>
<gene>
    <name evidence="4" type="ORF">SAMN04487974_1106</name>
</gene>
<dbReference type="PROSITE" id="PS51371">
    <property type="entry name" value="CBS"/>
    <property type="match status" value="2"/>
</dbReference>
<evidence type="ECO:0000256" key="2">
    <source>
        <dbReference type="PROSITE-ProRule" id="PRU00703"/>
    </source>
</evidence>
<protein>
    <submittedName>
        <fullName evidence="4">CBS domain-containing protein</fullName>
    </submittedName>
</protein>
<dbReference type="Proteomes" id="UP000199495">
    <property type="component" value="Unassembled WGS sequence"/>
</dbReference>
<dbReference type="OrthoDB" id="9811720at2"/>
<feature type="domain" description="CBS" evidence="3">
    <location>
        <begin position="10"/>
        <end position="70"/>
    </location>
</feature>
<dbReference type="PANTHER" id="PTHR48108">
    <property type="entry name" value="CBS DOMAIN-CONTAINING PROTEIN CBSX2, CHLOROPLASTIC"/>
    <property type="match status" value="1"/>
</dbReference>
<dbReference type="PANTHER" id="PTHR48108:SF26">
    <property type="entry name" value="CBS DOMAIN-CONTAINING PROTEIN DDB_G0289609"/>
    <property type="match status" value="1"/>
</dbReference>
<evidence type="ECO:0000313" key="4">
    <source>
        <dbReference type="EMBL" id="SDG85348.1"/>
    </source>
</evidence>
<sequence length="146" mass="15901">MRVENLLSAACERLTTIDEDAPLINAARLLQSGTDILVVCDPEGKLRGVITKTDIVAQISQCQGSGCLALASSTMIQDVMVCGSDDILEDLWIGMRERGLKNIPVVDLNAHPIGVLNARDMLQALLKESHSEEAMMRDYVMGVGYR</sequence>
<keyword evidence="5" id="KW-1185">Reference proteome</keyword>